<evidence type="ECO:0000313" key="2">
    <source>
        <dbReference type="Proteomes" id="UP000318823"/>
    </source>
</evidence>
<reference evidence="2" key="1">
    <citation type="journal article" date="2018" name="J. Anim. Genet.">
        <title>Acquired interbacterial defense systems protect against interspecies antagonism in the human gut microbiome.</title>
        <authorList>
            <person name="Ross B.D."/>
            <person name="Verster A.J."/>
            <person name="Radey M.C."/>
            <person name="Schmidtke D.T."/>
            <person name="Pope C.E."/>
            <person name="Hoffman L.R."/>
            <person name="Hajjar A."/>
            <person name="Peterson S.B."/>
            <person name="Borenstein E."/>
            <person name="Mougous J."/>
        </authorList>
    </citation>
    <scope>NUCLEOTIDE SEQUENCE [LARGE SCALE GENOMIC DNA]</scope>
    <source>
        <strain evidence="2">3725 D1 iv</strain>
        <plasmid evidence="2">unnamed1</plasmid>
    </source>
</reference>
<evidence type="ECO:0000313" key="1">
    <source>
        <dbReference type="EMBL" id="QDM12912.1"/>
    </source>
</evidence>
<geneLocation type="plasmid" evidence="1 2">
    <name>unnamed1</name>
</geneLocation>
<dbReference type="AlphaFoldDB" id="A0AAP9IZD8"/>
<organism evidence="1 2">
    <name type="scientific">Bacteroides ovatus</name>
    <dbReference type="NCBI Taxonomy" id="28116"/>
    <lineage>
        <taxon>Bacteria</taxon>
        <taxon>Pseudomonadati</taxon>
        <taxon>Bacteroidota</taxon>
        <taxon>Bacteroidia</taxon>
        <taxon>Bacteroidales</taxon>
        <taxon>Bacteroidaceae</taxon>
        <taxon>Bacteroides</taxon>
    </lineage>
</organism>
<dbReference type="EMBL" id="CP041396">
    <property type="protein sequence ID" value="QDM12912.1"/>
    <property type="molecule type" value="Genomic_DNA"/>
</dbReference>
<name>A0AAP9IZD8_BACOV</name>
<protein>
    <submittedName>
        <fullName evidence="1">Uncharacterized protein</fullName>
    </submittedName>
</protein>
<dbReference type="Proteomes" id="UP000318823">
    <property type="component" value="Plasmid unnamed1"/>
</dbReference>
<proteinExistence type="predicted"/>
<sequence length="123" mass="13883">MAIFSCCTSVSQKVDEDKKYLYIEVTGDRPFGEYRTTIDTVEIIAKNDSLAYLKAFEKSCISQQASVIVAAEMKKRGGTMYVNDEIIHDFRLLDENLIEVKQNVVSDSVLIEIARSIFSITTD</sequence>
<gene>
    <name evidence="1" type="ORF">DYI28_29680</name>
</gene>
<accession>A0AAP9IZD8</accession>
<keyword evidence="1" id="KW-0614">Plasmid</keyword>